<dbReference type="Proteomes" id="UP000215902">
    <property type="component" value="Unassembled WGS sequence"/>
</dbReference>
<dbReference type="GO" id="GO:0005737">
    <property type="term" value="C:cytoplasm"/>
    <property type="evidence" value="ECO:0007669"/>
    <property type="project" value="TreeGrafter"/>
</dbReference>
<dbReference type="Pfam" id="PF05527">
    <property type="entry name" value="TNFAIP8"/>
    <property type="match status" value="1"/>
</dbReference>
<reference evidence="1 3" key="1">
    <citation type="submission" date="2017-06" db="EMBL/GenBank/DDBJ databases">
        <title>A platform for efficient transgenesis in Macrostomum lignano, a flatworm model organism for stem cell research.</title>
        <authorList>
            <person name="Berezikov E."/>
        </authorList>
    </citation>
    <scope>NUCLEOTIDE SEQUENCE [LARGE SCALE GENOMIC DNA]</scope>
    <source>
        <strain evidence="1">DV1</strain>
        <tissue evidence="1">Whole organism</tissue>
    </source>
</reference>
<sequence>MSAGSDFSVSAVSLKAQKKLASRFSTRKCARVVLDDLASGLLDRLHKLVSLCLNSRRDADKTVKNLIKVAVKAALLAKNEQFNDAELAIGRQLNARLRHLLMTLISFHRVDFTYDRQHLIGLLNEFRDLLDRLLGDHVTQKSHDRLADAFQCLTKPELLDELYGGAAPGSRVHSEMQLLCRDADLFLEQRWSA</sequence>
<dbReference type="AlphaFoldDB" id="A0A267ENX3"/>
<dbReference type="FunFam" id="1.20.1440.160:FF:000001">
    <property type="entry name" value="Tumor necrosis factor alpha-induced protein 8-like 1"/>
    <property type="match status" value="1"/>
</dbReference>
<dbReference type="InterPro" id="IPR008477">
    <property type="entry name" value="TNFAIP8-like"/>
</dbReference>
<proteinExistence type="predicted"/>
<evidence type="ECO:0000313" key="3">
    <source>
        <dbReference type="Proteomes" id="UP000215902"/>
    </source>
</evidence>
<name>A0A267ENX3_9PLAT</name>
<accession>A0A267ENX3</accession>
<organism evidence="1 3">
    <name type="scientific">Macrostomum lignano</name>
    <dbReference type="NCBI Taxonomy" id="282301"/>
    <lineage>
        <taxon>Eukaryota</taxon>
        <taxon>Metazoa</taxon>
        <taxon>Spiralia</taxon>
        <taxon>Lophotrochozoa</taxon>
        <taxon>Platyhelminthes</taxon>
        <taxon>Rhabditophora</taxon>
        <taxon>Macrostomorpha</taxon>
        <taxon>Macrostomida</taxon>
        <taxon>Macrostomidae</taxon>
        <taxon>Macrostomum</taxon>
    </lineage>
</organism>
<dbReference type="EMBL" id="NIVC01001767">
    <property type="protein sequence ID" value="PAA64281.1"/>
    <property type="molecule type" value="Genomic_DNA"/>
</dbReference>
<evidence type="ECO:0000313" key="1">
    <source>
        <dbReference type="EMBL" id="PAA62462.1"/>
    </source>
</evidence>
<dbReference type="OrthoDB" id="10055976at2759"/>
<dbReference type="GO" id="GO:0042981">
    <property type="term" value="P:regulation of apoptotic process"/>
    <property type="evidence" value="ECO:0007669"/>
    <property type="project" value="InterPro"/>
</dbReference>
<dbReference type="PANTHER" id="PTHR12757:SF1">
    <property type="entry name" value="PROTEIN SALIVARY GLANDS MARRED"/>
    <property type="match status" value="1"/>
</dbReference>
<protein>
    <recommendedName>
        <fullName evidence="4">Tumor necrosis factor alpha-induced protein 8-like protein</fullName>
    </recommendedName>
</protein>
<evidence type="ECO:0008006" key="4">
    <source>
        <dbReference type="Google" id="ProtNLM"/>
    </source>
</evidence>
<dbReference type="InterPro" id="IPR038355">
    <property type="entry name" value="TNFAIP8_sf"/>
</dbReference>
<comment type="caution">
    <text evidence="1">The sequence shown here is derived from an EMBL/GenBank/DDBJ whole genome shotgun (WGS) entry which is preliminary data.</text>
</comment>
<gene>
    <name evidence="1" type="ORF">BOX15_Mlig030492g3</name>
    <name evidence="2" type="ORF">BOX15_Mlig032393g3</name>
</gene>
<dbReference type="Gene3D" id="1.20.1440.160">
    <property type="entry name" value="Tumor necrosis factor alpha-induced protein 8-like"/>
    <property type="match status" value="1"/>
</dbReference>
<keyword evidence="3" id="KW-1185">Reference proteome</keyword>
<dbReference type="EMBL" id="NIVC01001936">
    <property type="protein sequence ID" value="PAA62462.1"/>
    <property type="molecule type" value="Genomic_DNA"/>
</dbReference>
<evidence type="ECO:0000313" key="2">
    <source>
        <dbReference type="EMBL" id="PAA64281.1"/>
    </source>
</evidence>
<dbReference type="STRING" id="282301.A0A267ENX3"/>
<dbReference type="PANTHER" id="PTHR12757">
    <property type="entry name" value="TUMOR NECROSIS FACTOR INDUCED PROTEIN"/>
    <property type="match status" value="1"/>
</dbReference>